<proteinExistence type="predicted"/>
<organism evidence="1 2">
    <name type="scientific">Winogradskyella pulchriflava</name>
    <dbReference type="NCBI Taxonomy" id="1110688"/>
    <lineage>
        <taxon>Bacteria</taxon>
        <taxon>Pseudomonadati</taxon>
        <taxon>Bacteroidota</taxon>
        <taxon>Flavobacteriia</taxon>
        <taxon>Flavobacteriales</taxon>
        <taxon>Flavobacteriaceae</taxon>
        <taxon>Winogradskyella</taxon>
    </lineage>
</organism>
<accession>A0ABV6Q4V6</accession>
<reference evidence="1 2" key="1">
    <citation type="submission" date="2024-09" db="EMBL/GenBank/DDBJ databases">
        <authorList>
            <person name="Sun Q."/>
            <person name="Mori K."/>
        </authorList>
    </citation>
    <scope>NUCLEOTIDE SEQUENCE [LARGE SCALE GENOMIC DNA]</scope>
    <source>
        <strain evidence="1 2">NCAIM B.02481</strain>
    </source>
</reference>
<sequence length="175" mass="20008">MKIGLALLNICFLVLISCDNNKANGEVVDNENTNKKTLITAKAIENFNYSDYVLSTDGETAVADWEKYQEFAIQISYLKKADLSFFNGDKELLKKFIEELKAGLPKNLETNPIVSRVAIIETTTLRLNENLRLDNISDQDKLKSVKEVVVAFSNLNYQINKKLERDKYDKIQSEY</sequence>
<evidence type="ECO:0000313" key="1">
    <source>
        <dbReference type="EMBL" id="MFC0603307.1"/>
    </source>
</evidence>
<gene>
    <name evidence="1" type="ORF">ACFFGA_01990</name>
</gene>
<dbReference type="RefSeq" id="WP_386058891.1">
    <property type="nucleotide sequence ID" value="NZ_JBHLTQ010000001.1"/>
</dbReference>
<dbReference type="Proteomes" id="UP001589832">
    <property type="component" value="Unassembled WGS sequence"/>
</dbReference>
<dbReference type="PROSITE" id="PS51257">
    <property type="entry name" value="PROKAR_LIPOPROTEIN"/>
    <property type="match status" value="1"/>
</dbReference>
<name>A0ABV6Q4V6_9FLAO</name>
<dbReference type="EMBL" id="JBHLTQ010000001">
    <property type="protein sequence ID" value="MFC0603307.1"/>
    <property type="molecule type" value="Genomic_DNA"/>
</dbReference>
<keyword evidence="2" id="KW-1185">Reference proteome</keyword>
<comment type="caution">
    <text evidence="1">The sequence shown here is derived from an EMBL/GenBank/DDBJ whole genome shotgun (WGS) entry which is preliminary data.</text>
</comment>
<protein>
    <submittedName>
        <fullName evidence="1">Uncharacterized protein</fullName>
    </submittedName>
</protein>
<evidence type="ECO:0000313" key="2">
    <source>
        <dbReference type="Proteomes" id="UP001589832"/>
    </source>
</evidence>